<evidence type="ECO:0000313" key="1">
    <source>
        <dbReference type="EMBL" id="KAH3682648.1"/>
    </source>
</evidence>
<evidence type="ECO:0000313" key="2">
    <source>
        <dbReference type="Proteomes" id="UP000774326"/>
    </source>
</evidence>
<proteinExistence type="predicted"/>
<dbReference type="Proteomes" id="UP000774326">
    <property type="component" value="Unassembled WGS sequence"/>
</dbReference>
<accession>A0A9P8Q1S5</accession>
<dbReference type="AlphaFoldDB" id="A0A9P8Q1S5"/>
<dbReference type="EMBL" id="JAEUBG010003530">
    <property type="protein sequence ID" value="KAH3682648.1"/>
    <property type="molecule type" value="Genomic_DNA"/>
</dbReference>
<reference evidence="1" key="2">
    <citation type="submission" date="2021-01" db="EMBL/GenBank/DDBJ databases">
        <authorList>
            <person name="Schikora-Tamarit M.A."/>
        </authorList>
    </citation>
    <scope>NUCLEOTIDE SEQUENCE</scope>
    <source>
        <strain evidence="1">CBS2887</strain>
    </source>
</reference>
<protein>
    <submittedName>
        <fullName evidence="1">Uncharacterized protein</fullName>
    </submittedName>
</protein>
<comment type="caution">
    <text evidence="1">The sequence shown here is derived from an EMBL/GenBank/DDBJ whole genome shotgun (WGS) entry which is preliminary data.</text>
</comment>
<feature type="non-terminal residue" evidence="1">
    <location>
        <position position="1"/>
    </location>
</feature>
<reference evidence="1" key="1">
    <citation type="journal article" date="2021" name="Open Biol.">
        <title>Shared evolutionary footprints suggest mitochondrial oxidative damage underlies multiple complex I losses in fungi.</title>
        <authorList>
            <person name="Schikora-Tamarit M.A."/>
            <person name="Marcet-Houben M."/>
            <person name="Nosek J."/>
            <person name="Gabaldon T."/>
        </authorList>
    </citation>
    <scope>NUCLEOTIDE SEQUENCE</scope>
    <source>
        <strain evidence="1">CBS2887</strain>
    </source>
</reference>
<organism evidence="1 2">
    <name type="scientific">Wickerhamomyces pijperi</name>
    <name type="common">Yeast</name>
    <name type="synonym">Pichia pijperi</name>
    <dbReference type="NCBI Taxonomy" id="599730"/>
    <lineage>
        <taxon>Eukaryota</taxon>
        <taxon>Fungi</taxon>
        <taxon>Dikarya</taxon>
        <taxon>Ascomycota</taxon>
        <taxon>Saccharomycotina</taxon>
        <taxon>Saccharomycetes</taxon>
        <taxon>Phaffomycetales</taxon>
        <taxon>Wickerhamomycetaceae</taxon>
        <taxon>Wickerhamomyces</taxon>
    </lineage>
</organism>
<feature type="non-terminal residue" evidence="1">
    <location>
        <position position="94"/>
    </location>
</feature>
<sequence length="94" mass="10897">IQPPADYKPDLSIPPDLTSFNSLTNVDQYMIPDESTLRQEFKFFNPQLIHDVPGLKEIQFFKETDMKVFGKLITTKDTNLDTLSNDEKKEIQCM</sequence>
<gene>
    <name evidence="1" type="ORF">WICPIJ_006384</name>
</gene>
<keyword evidence="2" id="KW-1185">Reference proteome</keyword>
<dbReference type="OrthoDB" id="438939at2759"/>
<name>A0A9P8Q1S5_WICPI</name>